<gene>
    <name evidence="1" type="ORF">Patl1_06610</name>
</gene>
<organism evidence="1 2">
    <name type="scientific">Pistacia atlantica</name>
    <dbReference type="NCBI Taxonomy" id="434234"/>
    <lineage>
        <taxon>Eukaryota</taxon>
        <taxon>Viridiplantae</taxon>
        <taxon>Streptophyta</taxon>
        <taxon>Embryophyta</taxon>
        <taxon>Tracheophyta</taxon>
        <taxon>Spermatophyta</taxon>
        <taxon>Magnoliopsida</taxon>
        <taxon>eudicotyledons</taxon>
        <taxon>Gunneridae</taxon>
        <taxon>Pentapetalae</taxon>
        <taxon>rosids</taxon>
        <taxon>malvids</taxon>
        <taxon>Sapindales</taxon>
        <taxon>Anacardiaceae</taxon>
        <taxon>Pistacia</taxon>
    </lineage>
</organism>
<dbReference type="EMBL" id="CM047899">
    <property type="protein sequence ID" value="KAJ0101420.1"/>
    <property type="molecule type" value="Genomic_DNA"/>
</dbReference>
<dbReference type="Proteomes" id="UP001164250">
    <property type="component" value="Chromosome 3"/>
</dbReference>
<evidence type="ECO:0000313" key="2">
    <source>
        <dbReference type="Proteomes" id="UP001164250"/>
    </source>
</evidence>
<accession>A0ACC1BQU3</accession>
<proteinExistence type="predicted"/>
<comment type="caution">
    <text evidence="1">The sequence shown here is derived from an EMBL/GenBank/DDBJ whole genome shotgun (WGS) entry which is preliminary data.</text>
</comment>
<keyword evidence="2" id="KW-1185">Reference proteome</keyword>
<evidence type="ECO:0000313" key="1">
    <source>
        <dbReference type="EMBL" id="KAJ0101420.1"/>
    </source>
</evidence>
<sequence>MNDGASRNANYYDLDDIVIEEELVPVVFHKSANGVKVDPSAEKDFVGRRSEGRAAILACSGVIFEASCINKCSGMFQPKHIEGIELNFHFHVLGRNKGCGQFLCQKINMVGDRTIGKMLLSTFQMRYKDILTKAHTVAYAMASKFLTVLTKEETNLCEAAQHSMATFKKWRIGGPRFQRASVLGRKRKPIE</sequence>
<protein>
    <submittedName>
        <fullName evidence="1">Uncharacterized protein</fullName>
    </submittedName>
</protein>
<reference evidence="2" key="1">
    <citation type="journal article" date="2023" name="G3 (Bethesda)">
        <title>Genome assembly and association tests identify interacting loci associated with vigor, precocity, and sex in interspecific pistachio rootstocks.</title>
        <authorList>
            <person name="Palmer W."/>
            <person name="Jacygrad E."/>
            <person name="Sagayaradj S."/>
            <person name="Cavanaugh K."/>
            <person name="Han R."/>
            <person name="Bertier L."/>
            <person name="Beede B."/>
            <person name="Kafkas S."/>
            <person name="Golino D."/>
            <person name="Preece J."/>
            <person name="Michelmore R."/>
        </authorList>
    </citation>
    <scope>NUCLEOTIDE SEQUENCE [LARGE SCALE GENOMIC DNA]</scope>
</reference>
<name>A0ACC1BQU3_9ROSI</name>